<dbReference type="InterPro" id="IPR003856">
    <property type="entry name" value="LPS_length_determ_N"/>
</dbReference>
<dbReference type="PANTHER" id="PTHR32309">
    <property type="entry name" value="TYROSINE-PROTEIN KINASE"/>
    <property type="match status" value="1"/>
</dbReference>
<evidence type="ECO:0000256" key="1">
    <source>
        <dbReference type="ARBA" id="ARBA00004651"/>
    </source>
</evidence>
<keyword evidence="10" id="KW-1185">Reference proteome</keyword>
<evidence type="ECO:0000313" key="9">
    <source>
        <dbReference type="EMBL" id="MQM73081.1"/>
    </source>
</evidence>
<evidence type="ECO:0000259" key="8">
    <source>
        <dbReference type="Pfam" id="PF02706"/>
    </source>
</evidence>
<evidence type="ECO:0000313" key="10">
    <source>
        <dbReference type="Proteomes" id="UP000473648"/>
    </source>
</evidence>
<evidence type="ECO:0000256" key="2">
    <source>
        <dbReference type="ARBA" id="ARBA00006683"/>
    </source>
</evidence>
<accession>A0A6L5GS35</accession>
<keyword evidence="6 7" id="KW-0472">Membrane</keyword>
<evidence type="ECO:0000256" key="4">
    <source>
        <dbReference type="ARBA" id="ARBA00022692"/>
    </source>
</evidence>
<feature type="transmembrane region" description="Helical" evidence="7">
    <location>
        <begin position="20"/>
        <end position="48"/>
    </location>
</feature>
<comment type="caution">
    <text evidence="9">The sequence shown here is derived from an EMBL/GenBank/DDBJ whole genome shotgun (WGS) entry which is preliminary data.</text>
</comment>
<feature type="domain" description="Polysaccharide chain length determinant N-terminal" evidence="8">
    <location>
        <begin position="26"/>
        <end position="113"/>
    </location>
</feature>
<comment type="similarity">
    <text evidence="2">Belongs to the CpsC/CapA family.</text>
</comment>
<gene>
    <name evidence="9" type="ORF">FRC53_06625</name>
</gene>
<protein>
    <recommendedName>
        <fullName evidence="8">Polysaccharide chain length determinant N-terminal domain-containing protein</fullName>
    </recommendedName>
</protein>
<proteinExistence type="inferred from homology"/>
<reference evidence="9" key="1">
    <citation type="journal article" date="2020" name="Appl. Environ. Microbiol.">
        <title>Medium-Chain Fatty Acid Synthesis by 'Candidatus Weimeria bifida' gen. nov., sp. nov., and 'Candidatus Pseudoramibacter fermentans' sp. nov.</title>
        <authorList>
            <person name="Scarborough M.J."/>
            <person name="Myers K.S."/>
            <person name="Donohue T.J."/>
            <person name="Noguera D.R."/>
        </authorList>
    </citation>
    <scope>NUCLEOTIDE SEQUENCE</scope>
    <source>
        <strain evidence="9">EUB1.1</strain>
    </source>
</reference>
<comment type="subcellular location">
    <subcellularLocation>
        <location evidence="1">Cell membrane</location>
        <topology evidence="1">Multi-pass membrane protein</topology>
    </subcellularLocation>
</comment>
<evidence type="ECO:0000256" key="6">
    <source>
        <dbReference type="ARBA" id="ARBA00023136"/>
    </source>
</evidence>
<evidence type="ECO:0000256" key="7">
    <source>
        <dbReference type="SAM" id="Phobius"/>
    </source>
</evidence>
<evidence type="ECO:0000256" key="5">
    <source>
        <dbReference type="ARBA" id="ARBA00022989"/>
    </source>
</evidence>
<evidence type="ECO:0000256" key="3">
    <source>
        <dbReference type="ARBA" id="ARBA00022475"/>
    </source>
</evidence>
<dbReference type="EMBL" id="VOGB01000004">
    <property type="protein sequence ID" value="MQM73081.1"/>
    <property type="molecule type" value="Genomic_DNA"/>
</dbReference>
<feature type="transmembrane region" description="Helical" evidence="7">
    <location>
        <begin position="184"/>
        <end position="202"/>
    </location>
</feature>
<sequence>MDEMVKNEKTNLQRSTGLDIRIFKTLLFCNLIPILIVMLVFGCIGFGISRYRRTTTYTASASIIVNSPNGIDQPGISADSQADMVEAILTNGHIMNPALGKLNNKKEVLQNLQVRGSRDDQSSGYSHVLHLSIKGDRSKITKNALLKIEKSAIHVLPANLNAVDSVQISPVRVSSTTAPSGMKYSAAFAILGLLLSILYILIREISNTTYYSDQVLSHETGIPVLGVIPNVHLVETVEKQKGTTK</sequence>
<dbReference type="Pfam" id="PF02706">
    <property type="entry name" value="Wzz"/>
    <property type="match status" value="1"/>
</dbReference>
<keyword evidence="5 7" id="KW-1133">Transmembrane helix</keyword>
<dbReference type="InterPro" id="IPR050445">
    <property type="entry name" value="Bact_polysacc_biosynth/exp"/>
</dbReference>
<dbReference type="AlphaFoldDB" id="A0A6L5GS35"/>
<keyword evidence="4 7" id="KW-0812">Transmembrane</keyword>
<dbReference type="PANTHER" id="PTHR32309:SF13">
    <property type="entry name" value="FERRIC ENTEROBACTIN TRANSPORT PROTEIN FEPE"/>
    <property type="match status" value="1"/>
</dbReference>
<keyword evidence="3" id="KW-1003">Cell membrane</keyword>
<dbReference type="GO" id="GO:0004713">
    <property type="term" value="F:protein tyrosine kinase activity"/>
    <property type="evidence" value="ECO:0007669"/>
    <property type="project" value="TreeGrafter"/>
</dbReference>
<dbReference type="GO" id="GO:0005886">
    <property type="term" value="C:plasma membrane"/>
    <property type="evidence" value="ECO:0007669"/>
    <property type="project" value="UniProtKB-SubCell"/>
</dbReference>
<name>A0A6L5GS35_9FIRM</name>
<dbReference type="Proteomes" id="UP000473648">
    <property type="component" value="Unassembled WGS sequence"/>
</dbReference>
<organism evidence="9 10">
    <name type="scientific">Candidatus Pseudoramibacter fermentans</name>
    <dbReference type="NCBI Taxonomy" id="2594427"/>
    <lineage>
        <taxon>Bacteria</taxon>
        <taxon>Bacillati</taxon>
        <taxon>Bacillota</taxon>
        <taxon>Clostridia</taxon>
        <taxon>Eubacteriales</taxon>
        <taxon>Eubacteriaceae</taxon>
        <taxon>Pseudoramibacter</taxon>
    </lineage>
</organism>